<dbReference type="RefSeq" id="WP_028372991.1">
    <property type="nucleotide sequence ID" value="NZ_CAAAJD010000027.1"/>
</dbReference>
<dbReference type="FunFam" id="3.40.50.150:FF:000010">
    <property type="entry name" value="Protein-L-isoaspartate O-methyltransferase"/>
    <property type="match status" value="1"/>
</dbReference>
<reference evidence="8 9" key="1">
    <citation type="submission" date="2015-11" db="EMBL/GenBank/DDBJ databases">
        <title>Genomic analysis of 38 Legionella species identifies large and diverse effector repertoires.</title>
        <authorList>
            <person name="Burstein D."/>
            <person name="Amaro F."/>
            <person name="Zusman T."/>
            <person name="Lifshitz Z."/>
            <person name="Cohen O."/>
            <person name="Gilbert J.A."/>
            <person name="Pupko T."/>
            <person name="Shuman H.A."/>
            <person name="Segal G."/>
        </authorList>
    </citation>
    <scope>NUCLEOTIDE SEQUENCE [LARGE SCALE GENOMIC DNA]</scope>
    <source>
        <strain evidence="8 9">ATCC 49751</strain>
    </source>
</reference>
<dbReference type="InterPro" id="IPR029063">
    <property type="entry name" value="SAM-dependent_MTases_sf"/>
</dbReference>
<dbReference type="GO" id="GO:0030091">
    <property type="term" value="P:protein repair"/>
    <property type="evidence" value="ECO:0007669"/>
    <property type="project" value="UniProtKB-UniRule"/>
</dbReference>
<evidence type="ECO:0000256" key="6">
    <source>
        <dbReference type="ARBA" id="ARBA00022691"/>
    </source>
</evidence>
<keyword evidence="6 7" id="KW-0949">S-adenosyl-L-methionine</keyword>
<dbReference type="Pfam" id="PF01135">
    <property type="entry name" value="PCMT"/>
    <property type="match status" value="1"/>
</dbReference>
<comment type="caution">
    <text evidence="7">Lacks conserved residue(s) required for the propagation of feature annotation.</text>
</comment>
<protein>
    <recommendedName>
        <fullName evidence="7">Protein-L-isoaspartate O-methyltransferase</fullName>
        <ecNumber evidence="7">2.1.1.77</ecNumber>
    </recommendedName>
    <alternativeName>
        <fullName evidence="7">L-isoaspartyl protein carboxyl methyltransferase</fullName>
    </alternativeName>
    <alternativeName>
        <fullName evidence="7">Protein L-isoaspartyl methyltransferase</fullName>
    </alternativeName>
    <alternativeName>
        <fullName evidence="7">Protein-beta-aspartate methyltransferase</fullName>
        <shortName evidence="7">PIMT</shortName>
    </alternativeName>
</protein>
<dbReference type="CDD" id="cd02440">
    <property type="entry name" value="AdoMet_MTases"/>
    <property type="match status" value="1"/>
</dbReference>
<evidence type="ECO:0000256" key="1">
    <source>
        <dbReference type="ARBA" id="ARBA00004496"/>
    </source>
</evidence>
<keyword evidence="3 7" id="KW-0963">Cytoplasm</keyword>
<proteinExistence type="inferred from homology"/>
<dbReference type="PATRIC" id="fig|45067.4.peg.2092"/>
<keyword evidence="4 7" id="KW-0489">Methyltransferase</keyword>
<organism evidence="8 9">
    <name type="scientific">Legionella lansingensis</name>
    <dbReference type="NCBI Taxonomy" id="45067"/>
    <lineage>
        <taxon>Bacteria</taxon>
        <taxon>Pseudomonadati</taxon>
        <taxon>Pseudomonadota</taxon>
        <taxon>Gammaproteobacteria</taxon>
        <taxon>Legionellales</taxon>
        <taxon>Legionellaceae</taxon>
        <taxon>Legionella</taxon>
    </lineage>
</organism>
<dbReference type="Gene3D" id="3.40.50.150">
    <property type="entry name" value="Vaccinia Virus protein VP39"/>
    <property type="match status" value="1"/>
</dbReference>
<evidence type="ECO:0000256" key="4">
    <source>
        <dbReference type="ARBA" id="ARBA00022603"/>
    </source>
</evidence>
<dbReference type="NCBIfam" id="TIGR00080">
    <property type="entry name" value="pimt"/>
    <property type="match status" value="1"/>
</dbReference>
<evidence type="ECO:0000256" key="7">
    <source>
        <dbReference type="HAMAP-Rule" id="MF_00090"/>
    </source>
</evidence>
<evidence type="ECO:0000256" key="2">
    <source>
        <dbReference type="ARBA" id="ARBA00005369"/>
    </source>
</evidence>
<dbReference type="PROSITE" id="PS01279">
    <property type="entry name" value="PCMT"/>
    <property type="match status" value="1"/>
</dbReference>
<sequence>MLTPDDLIQILRSKGIHSENVLTAIRHTPRHLFINPEDHAVAYEDHPLSIGYDQVITQPYLVARMTEEIMKGKNVKKVLEIGTGSGYQAAVLAQLVDQVYSIERIKALYTTAKLRFKKLKILNVKLAYGDGSNGWPEYAPFNGIIVTAAIDEPPTSLLEQLADGGRMVIPLGDRYLQRLYTIVRQGNNYEQHAMDSVSFVPLLPGERT</sequence>
<keyword evidence="5 7" id="KW-0808">Transferase</keyword>
<dbReference type="STRING" id="45067.Llan_1997"/>
<evidence type="ECO:0000313" key="8">
    <source>
        <dbReference type="EMBL" id="KTD20068.1"/>
    </source>
</evidence>
<dbReference type="AlphaFoldDB" id="A0A0W0VIW5"/>
<dbReference type="GO" id="GO:0004719">
    <property type="term" value="F:protein-L-isoaspartate (D-aspartate) O-methyltransferase activity"/>
    <property type="evidence" value="ECO:0007669"/>
    <property type="project" value="UniProtKB-UniRule"/>
</dbReference>
<dbReference type="PANTHER" id="PTHR11579:SF0">
    <property type="entry name" value="PROTEIN-L-ISOASPARTATE(D-ASPARTATE) O-METHYLTRANSFERASE"/>
    <property type="match status" value="1"/>
</dbReference>
<comment type="catalytic activity">
    <reaction evidence="7">
        <text>[protein]-L-isoaspartate + S-adenosyl-L-methionine = [protein]-L-isoaspartate alpha-methyl ester + S-adenosyl-L-homocysteine</text>
        <dbReference type="Rhea" id="RHEA:12705"/>
        <dbReference type="Rhea" id="RHEA-COMP:12143"/>
        <dbReference type="Rhea" id="RHEA-COMP:12144"/>
        <dbReference type="ChEBI" id="CHEBI:57856"/>
        <dbReference type="ChEBI" id="CHEBI:59789"/>
        <dbReference type="ChEBI" id="CHEBI:90596"/>
        <dbReference type="ChEBI" id="CHEBI:90598"/>
        <dbReference type="EC" id="2.1.1.77"/>
    </reaction>
</comment>
<comment type="caution">
    <text evidence="8">The sequence shown here is derived from an EMBL/GenBank/DDBJ whole genome shotgun (WGS) entry which is preliminary data.</text>
</comment>
<evidence type="ECO:0000313" key="9">
    <source>
        <dbReference type="Proteomes" id="UP000054869"/>
    </source>
</evidence>
<comment type="function">
    <text evidence="7">Catalyzes the methyl esterification of L-isoaspartyl residues in peptides and proteins that result from spontaneous decomposition of normal L-aspartyl and L-asparaginyl residues. It plays a role in the repair and/or degradation of damaged proteins.</text>
</comment>
<dbReference type="GO" id="GO:0005737">
    <property type="term" value="C:cytoplasm"/>
    <property type="evidence" value="ECO:0007669"/>
    <property type="project" value="UniProtKB-SubCell"/>
</dbReference>
<dbReference type="eggNOG" id="COG2518">
    <property type="taxonomic scope" value="Bacteria"/>
</dbReference>
<accession>A0A0W0VIW5</accession>
<dbReference type="EC" id="2.1.1.77" evidence="7"/>
<comment type="subcellular location">
    <subcellularLocation>
        <location evidence="1 7">Cytoplasm</location>
    </subcellularLocation>
</comment>
<evidence type="ECO:0000256" key="3">
    <source>
        <dbReference type="ARBA" id="ARBA00022490"/>
    </source>
</evidence>
<gene>
    <name evidence="7" type="primary">pcm</name>
    <name evidence="8" type="ORF">Llan_1997</name>
</gene>
<dbReference type="InterPro" id="IPR000682">
    <property type="entry name" value="PCMT"/>
</dbReference>
<keyword evidence="9" id="KW-1185">Reference proteome</keyword>
<evidence type="ECO:0000256" key="5">
    <source>
        <dbReference type="ARBA" id="ARBA00022679"/>
    </source>
</evidence>
<comment type="similarity">
    <text evidence="2 7">Belongs to the methyltransferase superfamily. L-isoaspartyl/D-aspartyl protein methyltransferase family.</text>
</comment>
<dbReference type="GO" id="GO:0032259">
    <property type="term" value="P:methylation"/>
    <property type="evidence" value="ECO:0007669"/>
    <property type="project" value="UniProtKB-KW"/>
</dbReference>
<dbReference type="HAMAP" id="MF_00090">
    <property type="entry name" value="PIMT"/>
    <property type="match status" value="1"/>
</dbReference>
<dbReference type="Proteomes" id="UP000054869">
    <property type="component" value="Unassembled WGS sequence"/>
</dbReference>
<dbReference type="SUPFAM" id="SSF53335">
    <property type="entry name" value="S-adenosyl-L-methionine-dependent methyltransferases"/>
    <property type="match status" value="1"/>
</dbReference>
<dbReference type="EMBL" id="LNYI01000046">
    <property type="protein sequence ID" value="KTD20068.1"/>
    <property type="molecule type" value="Genomic_DNA"/>
</dbReference>
<name>A0A0W0VIW5_9GAMM</name>
<dbReference type="NCBIfam" id="NF001453">
    <property type="entry name" value="PRK00312.1"/>
    <property type="match status" value="1"/>
</dbReference>
<dbReference type="OrthoDB" id="9810066at2"/>
<dbReference type="PANTHER" id="PTHR11579">
    <property type="entry name" value="PROTEIN-L-ISOASPARTATE O-METHYLTRANSFERASE"/>
    <property type="match status" value="1"/>
</dbReference>